<reference evidence="3 4" key="1">
    <citation type="submission" date="2020-06" db="EMBL/GenBank/DDBJ databases">
        <title>Transcriptomic and genomic resources for Thalictrum thalictroides and T. hernandezii: Facilitating candidate gene discovery in an emerging model plant lineage.</title>
        <authorList>
            <person name="Arias T."/>
            <person name="Riano-Pachon D.M."/>
            <person name="Di Stilio V.S."/>
        </authorList>
    </citation>
    <scope>NUCLEOTIDE SEQUENCE [LARGE SCALE GENOMIC DNA]</scope>
    <source>
        <strain evidence="4">cv. WT478/WT964</strain>
        <tissue evidence="3">Leaves</tissue>
    </source>
</reference>
<sequence length="331" mass="37217">MDDTIVPQVPKTLEIQDSTQVKPYENLDAEAESSGDDISCASGFLKKVYKAEVRNSNIISKHKLLISAVHAVLLEFGFVCVDFDTQKKIDGYHLPKGRNMKISDLKVKYTLPVLVRDGKEVVETVILKFNIIGEFVYINYWSLNMKESITLRLDTSRIVPSINYLCASNCNAIGKKSSVVAGAKSFHETEVFELWNTIKDRLAIPLSIDLCVKTGLELPPCFMCLPTDVKIKIIELLPAIDTAKVGCLSSELRYLCSNEDLWKQRCVEEFSVSKSSGGAPGDWKKKYFMFKSISTNSRPSPSPSQPSRPKFRLYPPLLPNKKQPRPGVWIF</sequence>
<feature type="domain" description="F-box" evidence="2">
    <location>
        <begin position="225"/>
        <end position="265"/>
    </location>
</feature>
<dbReference type="Pfam" id="PF12937">
    <property type="entry name" value="F-box-like"/>
    <property type="match status" value="1"/>
</dbReference>
<dbReference type="PANTHER" id="PTHR47602:SF2">
    <property type="entry name" value="F-BOX PROTEIN SKIP22"/>
    <property type="match status" value="1"/>
</dbReference>
<dbReference type="AlphaFoldDB" id="A0A7J6URS8"/>
<dbReference type="PANTHER" id="PTHR47602">
    <property type="entry name" value="F-BOX PROTEIN SKIP22"/>
    <property type="match status" value="1"/>
</dbReference>
<evidence type="ECO:0000313" key="4">
    <source>
        <dbReference type="Proteomes" id="UP000554482"/>
    </source>
</evidence>
<evidence type="ECO:0000259" key="2">
    <source>
        <dbReference type="SMART" id="SM00256"/>
    </source>
</evidence>
<comment type="caution">
    <text evidence="3">The sequence shown here is derived from an EMBL/GenBank/DDBJ whole genome shotgun (WGS) entry which is preliminary data.</text>
</comment>
<proteinExistence type="predicted"/>
<keyword evidence="4" id="KW-1185">Reference proteome</keyword>
<accession>A0A7J6URS8</accession>
<dbReference type="CDD" id="cd22165">
    <property type="entry name" value="F-box_AtSKIP22-like"/>
    <property type="match status" value="1"/>
</dbReference>
<dbReference type="Gene3D" id="1.20.1280.50">
    <property type="match status" value="1"/>
</dbReference>
<dbReference type="Proteomes" id="UP000554482">
    <property type="component" value="Unassembled WGS sequence"/>
</dbReference>
<evidence type="ECO:0000313" key="3">
    <source>
        <dbReference type="EMBL" id="KAF5174962.1"/>
    </source>
</evidence>
<evidence type="ECO:0000256" key="1">
    <source>
        <dbReference type="SAM" id="MobiDB-lite"/>
    </source>
</evidence>
<gene>
    <name evidence="3" type="ORF">FRX31_035453</name>
</gene>
<dbReference type="OrthoDB" id="101791at2759"/>
<protein>
    <submittedName>
        <fullName evidence="3">F-box protein skip22</fullName>
    </submittedName>
</protein>
<feature type="region of interest" description="Disordered" evidence="1">
    <location>
        <begin position="294"/>
        <end position="331"/>
    </location>
</feature>
<name>A0A7J6URS8_THATH</name>
<dbReference type="EMBL" id="JABWDY010044688">
    <property type="protein sequence ID" value="KAF5174962.1"/>
    <property type="molecule type" value="Genomic_DNA"/>
</dbReference>
<dbReference type="SUPFAM" id="SSF81383">
    <property type="entry name" value="F-box domain"/>
    <property type="match status" value="1"/>
</dbReference>
<dbReference type="Gene3D" id="3.40.1000.30">
    <property type="match status" value="1"/>
</dbReference>
<organism evidence="3 4">
    <name type="scientific">Thalictrum thalictroides</name>
    <name type="common">Rue-anemone</name>
    <name type="synonym">Anemone thalictroides</name>
    <dbReference type="NCBI Taxonomy" id="46969"/>
    <lineage>
        <taxon>Eukaryota</taxon>
        <taxon>Viridiplantae</taxon>
        <taxon>Streptophyta</taxon>
        <taxon>Embryophyta</taxon>
        <taxon>Tracheophyta</taxon>
        <taxon>Spermatophyta</taxon>
        <taxon>Magnoliopsida</taxon>
        <taxon>Ranunculales</taxon>
        <taxon>Ranunculaceae</taxon>
        <taxon>Thalictroideae</taxon>
        <taxon>Thalictrum</taxon>
    </lineage>
</organism>
<dbReference type="InterPro" id="IPR001810">
    <property type="entry name" value="F-box_dom"/>
</dbReference>
<dbReference type="InterPro" id="IPR036047">
    <property type="entry name" value="F-box-like_dom_sf"/>
</dbReference>
<dbReference type="SMART" id="SM00256">
    <property type="entry name" value="FBOX"/>
    <property type="match status" value="1"/>
</dbReference>